<sequence length="119" mass="12766">LEAGPLAKSSWDSHAAVPSHVFFQQVSLLSDKEAPIGCLITLMLGDEVPPPGTEGCPQCSNSPLVEGCLHPSGMLSNPHYLVRVSVSLRNHSGVRVSAEFLKSLPRDLSPGLPRDRRKS</sequence>
<evidence type="ECO:0000313" key="2">
    <source>
        <dbReference type="Proteomes" id="UP000626109"/>
    </source>
</evidence>
<dbReference type="Proteomes" id="UP000626109">
    <property type="component" value="Unassembled WGS sequence"/>
</dbReference>
<comment type="caution">
    <text evidence="1">The sequence shown here is derived from an EMBL/GenBank/DDBJ whole genome shotgun (WGS) entry which is preliminary data.</text>
</comment>
<evidence type="ECO:0000313" key="1">
    <source>
        <dbReference type="EMBL" id="CAE8714948.1"/>
    </source>
</evidence>
<accession>A0A813KY99</accession>
<protein>
    <submittedName>
        <fullName evidence="1">Uncharacterized protein</fullName>
    </submittedName>
</protein>
<reference evidence="1" key="1">
    <citation type="submission" date="2021-02" db="EMBL/GenBank/DDBJ databases">
        <authorList>
            <person name="Dougan E. K."/>
            <person name="Rhodes N."/>
            <person name="Thang M."/>
            <person name="Chan C."/>
        </authorList>
    </citation>
    <scope>NUCLEOTIDE SEQUENCE</scope>
</reference>
<dbReference type="AlphaFoldDB" id="A0A813KY99"/>
<dbReference type="EMBL" id="CAJNNW010032689">
    <property type="protein sequence ID" value="CAE8714948.1"/>
    <property type="molecule type" value="Genomic_DNA"/>
</dbReference>
<proteinExistence type="predicted"/>
<gene>
    <name evidence="1" type="ORF">PGLA2088_LOCUS38286</name>
</gene>
<feature type="non-terminal residue" evidence="1">
    <location>
        <position position="119"/>
    </location>
</feature>
<name>A0A813KY99_POLGL</name>
<organism evidence="1 2">
    <name type="scientific">Polarella glacialis</name>
    <name type="common">Dinoflagellate</name>
    <dbReference type="NCBI Taxonomy" id="89957"/>
    <lineage>
        <taxon>Eukaryota</taxon>
        <taxon>Sar</taxon>
        <taxon>Alveolata</taxon>
        <taxon>Dinophyceae</taxon>
        <taxon>Suessiales</taxon>
        <taxon>Suessiaceae</taxon>
        <taxon>Polarella</taxon>
    </lineage>
</organism>